<sequence>MNATTTSVHRPLVIEFTFCEEFSGGESHYSFLVPDPRSPYAGILINMQCLCQGYELRM</sequence>
<dbReference type="Proteomes" id="UP000000673">
    <property type="component" value="Unassembled WGS sequence"/>
</dbReference>
<reference evidence="1" key="3">
    <citation type="journal article" date="2013" name="Nucleic Acids Res.">
        <title>The genome of Anopheles darlingi, the main neotropical malaria vector.</title>
        <authorList>
            <person name="Marinotti O."/>
            <person name="Cerqueira G.C."/>
            <person name="de Almeida L.G."/>
            <person name="Ferro M.I."/>
            <person name="Loreto E.L."/>
            <person name="Zaha A."/>
            <person name="Teixeira S.M."/>
            <person name="Wespiser A.R."/>
            <person name="Almeida E Silva A."/>
            <person name="Schlindwein A.D."/>
            <person name="Pacheco A.C."/>
            <person name="Silva A.L."/>
            <person name="Graveley B.R."/>
            <person name="Walenz B.P."/>
            <person name="Lima Bde A."/>
            <person name="Ribeiro C.A."/>
            <person name="Nunes-Silva C.G."/>
            <person name="de Carvalho C.R."/>
            <person name="Soares C.M."/>
            <person name="de Menezes C.B."/>
            <person name="Matiolli C."/>
            <person name="Caffrey D."/>
            <person name="Araujo D.A."/>
            <person name="de Oliveira D.M."/>
            <person name="Golenbock D."/>
            <person name="Grisard E.C."/>
            <person name="Fantinatti-Garboggini F."/>
            <person name="de Carvalho F.M."/>
            <person name="Barcellos F.G."/>
            <person name="Prosdocimi F."/>
            <person name="May G."/>
            <person name="Azevedo Junior G.M."/>
            <person name="Guimaraes G.M."/>
            <person name="Goldman G.H."/>
            <person name="Padilha I.Q."/>
            <person name="Batista Jda S."/>
            <person name="Ferro J.A."/>
            <person name="Ribeiro J.M."/>
            <person name="Fietto J.L."/>
            <person name="Dabbas K.M."/>
            <person name="Cerdeira L."/>
            <person name="Agnez-Lima L.F."/>
            <person name="Brocchi M."/>
            <person name="de Carvalho M.O."/>
            <person name="Teixeira Mde M."/>
            <person name="Diniz Maia Mde M."/>
            <person name="Goldman M.H."/>
            <person name="Cruz Schneider M.P."/>
            <person name="Felipe M.S."/>
            <person name="Hungria M."/>
            <person name="Nicolas M.F."/>
            <person name="Pereira M."/>
            <person name="Montes M.A."/>
            <person name="Cantao M.E."/>
            <person name="Vincentz M."/>
            <person name="Rafael M.S."/>
            <person name="Silverman N."/>
            <person name="Stoco P.H."/>
            <person name="Souza R.C."/>
            <person name="Vicentini R."/>
            <person name="Gazzinelli R.T."/>
            <person name="Neves Rde O."/>
            <person name="Silva R."/>
            <person name="Astolfi-Filho S."/>
            <person name="Maciel T.E."/>
            <person name="Urmenyi T.P."/>
            <person name="Tadei W.P."/>
            <person name="Camargo E.P."/>
            <person name="de Vasconcelos A.T."/>
        </authorList>
    </citation>
    <scope>NUCLEOTIDE SEQUENCE</scope>
</reference>
<reference evidence="1" key="2">
    <citation type="submission" date="2010-05" db="EMBL/GenBank/DDBJ databases">
        <authorList>
            <person name="Almeida L.G."/>
            <person name="Nicolas M.F."/>
            <person name="Souza R.C."/>
            <person name="Vasconcelos A.T.R."/>
        </authorList>
    </citation>
    <scope>NUCLEOTIDE SEQUENCE</scope>
</reference>
<dbReference type="AlphaFoldDB" id="W5J5F7"/>
<dbReference type="EMBL" id="ADMH02002183">
    <property type="protein sequence ID" value="ETN57994.1"/>
    <property type="molecule type" value="Genomic_DNA"/>
</dbReference>
<dbReference type="HOGENOM" id="CLU_2980913_0_0_1"/>
<gene>
    <name evidence="1" type="ORF">AND_010449</name>
</gene>
<protein>
    <submittedName>
        <fullName evidence="1 2">Uncharacterized protein</fullName>
    </submittedName>
</protein>
<organism evidence="1">
    <name type="scientific">Anopheles darlingi</name>
    <name type="common">Mosquito</name>
    <dbReference type="NCBI Taxonomy" id="43151"/>
    <lineage>
        <taxon>Eukaryota</taxon>
        <taxon>Metazoa</taxon>
        <taxon>Ecdysozoa</taxon>
        <taxon>Arthropoda</taxon>
        <taxon>Hexapoda</taxon>
        <taxon>Insecta</taxon>
        <taxon>Pterygota</taxon>
        <taxon>Neoptera</taxon>
        <taxon>Endopterygota</taxon>
        <taxon>Diptera</taxon>
        <taxon>Nematocera</taxon>
        <taxon>Culicoidea</taxon>
        <taxon>Culicidae</taxon>
        <taxon>Anophelinae</taxon>
        <taxon>Anopheles</taxon>
    </lineage>
</organism>
<keyword evidence="3" id="KW-1185">Reference proteome</keyword>
<evidence type="ECO:0000313" key="1">
    <source>
        <dbReference type="EMBL" id="ETN57994.1"/>
    </source>
</evidence>
<dbReference type="VEuPathDB" id="VectorBase:ADAC010449"/>
<reference evidence="1 3" key="1">
    <citation type="journal article" date="2010" name="BMC Genomics">
        <title>Combination of measures distinguishes pre-miRNAs from other stem-loops in the genome of the newly sequenced Anopheles darlingi.</title>
        <authorList>
            <person name="Mendes N.D."/>
            <person name="Freitas A.T."/>
            <person name="Vasconcelos A.T."/>
            <person name="Sagot M.F."/>
        </authorList>
    </citation>
    <scope>NUCLEOTIDE SEQUENCE</scope>
</reference>
<evidence type="ECO:0000313" key="3">
    <source>
        <dbReference type="Proteomes" id="UP000000673"/>
    </source>
</evidence>
<proteinExistence type="predicted"/>
<evidence type="ECO:0000313" key="2">
    <source>
        <dbReference type="EnsemblMetazoa" id="ADAC010449-PA"/>
    </source>
</evidence>
<name>W5J5F7_ANODA</name>
<accession>W5J5F7</accession>
<dbReference type="EnsemblMetazoa" id="ADAC010449-RA">
    <property type="protein sequence ID" value="ADAC010449-PA"/>
    <property type="gene ID" value="ADAC010449"/>
</dbReference>
<reference evidence="2" key="4">
    <citation type="submission" date="2015-06" db="UniProtKB">
        <authorList>
            <consortium name="EnsemblMetazoa"/>
        </authorList>
    </citation>
    <scope>IDENTIFICATION</scope>
</reference>